<dbReference type="OrthoDB" id="438440at2759"/>
<feature type="non-terminal residue" evidence="1">
    <location>
        <position position="1"/>
    </location>
</feature>
<evidence type="ECO:0000313" key="2">
    <source>
        <dbReference type="Proteomes" id="UP000236333"/>
    </source>
</evidence>
<dbReference type="EMBL" id="PGGS01000721">
    <property type="protein sequence ID" value="PNH02105.1"/>
    <property type="molecule type" value="Genomic_DNA"/>
</dbReference>
<protein>
    <submittedName>
        <fullName evidence="1">Uncharacterized protein</fullName>
    </submittedName>
</protein>
<evidence type="ECO:0000313" key="1">
    <source>
        <dbReference type="EMBL" id="PNH02105.1"/>
    </source>
</evidence>
<accession>A0A2J7ZPA8</accession>
<comment type="caution">
    <text evidence="1">The sequence shown here is derived from an EMBL/GenBank/DDBJ whole genome shotgun (WGS) entry which is preliminary data.</text>
</comment>
<dbReference type="Proteomes" id="UP000236333">
    <property type="component" value="Unassembled WGS sequence"/>
</dbReference>
<proteinExistence type="predicted"/>
<organism evidence="1 2">
    <name type="scientific">Tetrabaena socialis</name>
    <dbReference type="NCBI Taxonomy" id="47790"/>
    <lineage>
        <taxon>Eukaryota</taxon>
        <taxon>Viridiplantae</taxon>
        <taxon>Chlorophyta</taxon>
        <taxon>core chlorophytes</taxon>
        <taxon>Chlorophyceae</taxon>
        <taxon>CS clade</taxon>
        <taxon>Chlamydomonadales</taxon>
        <taxon>Tetrabaenaceae</taxon>
        <taxon>Tetrabaena</taxon>
    </lineage>
</organism>
<dbReference type="AlphaFoldDB" id="A0A2J7ZPA8"/>
<sequence>ADVVPRLCTANLSDFIKRADAFADAFEAVSGAISKLLEGEEPAGYDDERVADLLIQVVSDPSAALKSLLTEKLDKTEDAVEEMIESDEARLYAPGRLLLLLKPEGGVAQYDIRSGSIVSAASNMRLKTTMFKDHGVDAYVQACCSGDSLLTAAAAKAP</sequence>
<reference evidence="1 2" key="1">
    <citation type="journal article" date="2017" name="Mol. Biol. Evol.">
        <title>The 4-celled Tetrabaena socialis nuclear genome reveals the essential components for genetic control of cell number at the origin of multicellularity in the volvocine lineage.</title>
        <authorList>
            <person name="Featherston J."/>
            <person name="Arakaki Y."/>
            <person name="Hanschen E.R."/>
            <person name="Ferris P.J."/>
            <person name="Michod R.E."/>
            <person name="Olson B.J.S.C."/>
            <person name="Nozaki H."/>
            <person name="Durand P.M."/>
        </authorList>
    </citation>
    <scope>NUCLEOTIDE SEQUENCE [LARGE SCALE GENOMIC DNA]</scope>
    <source>
        <strain evidence="1 2">NIES-571</strain>
    </source>
</reference>
<keyword evidence="2" id="KW-1185">Reference proteome</keyword>
<name>A0A2J7ZPA8_9CHLO</name>
<gene>
    <name evidence="1" type="ORF">TSOC_011956</name>
</gene>